<dbReference type="EMBL" id="ANJX01000377">
    <property type="protein sequence ID" value="EPC50811.1"/>
    <property type="molecule type" value="Genomic_DNA"/>
</dbReference>
<feature type="non-terminal residue" evidence="1">
    <location>
        <position position="1"/>
    </location>
</feature>
<dbReference type="Pfam" id="PF13541">
    <property type="entry name" value="ChlI"/>
    <property type="match status" value="1"/>
</dbReference>
<accession>A0A8E0M948</accession>
<dbReference type="Proteomes" id="UP000014249">
    <property type="component" value="Unassembled WGS sequence"/>
</dbReference>
<protein>
    <submittedName>
        <fullName evidence="1">DNA repair protein RadA</fullName>
    </submittedName>
</protein>
<evidence type="ECO:0000313" key="2">
    <source>
        <dbReference type="Proteomes" id="UP000014249"/>
    </source>
</evidence>
<comment type="caution">
    <text evidence="1">The sequence shown here is derived from an EMBL/GenBank/DDBJ whole genome shotgun (WGS) entry which is preliminary data.</text>
</comment>
<gene>
    <name evidence="1" type="ORF">Lpp77_13585</name>
</gene>
<dbReference type="AlphaFoldDB" id="A0A8E0M948"/>
<evidence type="ECO:0000313" key="1">
    <source>
        <dbReference type="EMBL" id="EPC50811.1"/>
    </source>
</evidence>
<reference evidence="1 2" key="1">
    <citation type="journal article" date="2013" name="PLoS ONE">
        <title>Lactobacillus paracasei comparative genomics: towards species pan-genome definition and exploitation of diversity.</title>
        <authorList>
            <person name="Smokvina T."/>
            <person name="Wels M."/>
            <person name="Polka J."/>
            <person name="Chervaux C."/>
            <person name="Brisse S."/>
            <person name="Boekhorst J."/>
            <person name="van Hylckama Vlieg J.E."/>
            <person name="Siezen R.J."/>
        </authorList>
    </citation>
    <scope>NUCLEOTIDE SEQUENCE [LARGE SCALE GENOMIC DNA]</scope>
    <source>
        <strain evidence="1 2">CNCM I-4270</strain>
    </source>
</reference>
<organism evidence="1 2">
    <name type="scientific">Lacticaseibacillus paracasei subsp. paracasei CNCM I-4270</name>
    <dbReference type="NCBI Taxonomy" id="1256202"/>
    <lineage>
        <taxon>Bacteria</taxon>
        <taxon>Bacillati</taxon>
        <taxon>Bacillota</taxon>
        <taxon>Bacilli</taxon>
        <taxon>Lactobacillales</taxon>
        <taxon>Lactobacillaceae</taxon>
        <taxon>Lacticaseibacillus</taxon>
    </lineage>
</organism>
<dbReference type="SUPFAM" id="SSF54211">
    <property type="entry name" value="Ribosomal protein S5 domain 2-like"/>
    <property type="match status" value="1"/>
</dbReference>
<dbReference type="PRINTS" id="PR00830">
    <property type="entry name" value="ENDOLAPTASE"/>
</dbReference>
<proteinExistence type="predicted"/>
<dbReference type="InterPro" id="IPR014721">
    <property type="entry name" value="Ribsml_uS5_D2-typ_fold_subgr"/>
</dbReference>
<dbReference type="Gene3D" id="3.30.230.10">
    <property type="match status" value="1"/>
</dbReference>
<name>A0A8E0M948_LACPA</name>
<dbReference type="InterPro" id="IPR020568">
    <property type="entry name" value="Ribosomal_Su5_D2-typ_SF"/>
</dbReference>
<sequence length="69" mass="7770">PTDCFVGEIGLTGEVRRVNRIEERVKEAAKLGFKRIFVPRNNLQGWHAPKDIQVIGVTSIAEALHKVFN</sequence>